<sequence length="305" mass="34800">MELEGLPSTPQCQIMSVDELLFQSPTEEGPYLSSPPTVLRYPAAQTTQPSATIPPQVAIDDPFWDPEPEDATVNSSEPESPPPDPWFPGQESSYDSDKENEGEEEEQSHHHWRQYRGKQRNPDPAVVLLKTVADYETYAQRRGLVFKRGVVPKTPKKKRRRSHDGNHQDEKDYLETQPCPPKKAATTGTNREKDLPVFQRPVHLQSLRAFEELCNEREQHHNLEQPQHYHQYPQSPLHPGYPEGLGFGNLNLNSGVGPEMEEESEEDSAVIMEDYYYDDYSWMSKRRQHVEVGHGQMGGAVELDG</sequence>
<feature type="region of interest" description="Disordered" evidence="1">
    <location>
        <begin position="25"/>
        <end position="123"/>
    </location>
</feature>
<organism evidence="2 3">
    <name type="scientific">Rhypophila decipiens</name>
    <dbReference type="NCBI Taxonomy" id="261697"/>
    <lineage>
        <taxon>Eukaryota</taxon>
        <taxon>Fungi</taxon>
        <taxon>Dikarya</taxon>
        <taxon>Ascomycota</taxon>
        <taxon>Pezizomycotina</taxon>
        <taxon>Sordariomycetes</taxon>
        <taxon>Sordariomycetidae</taxon>
        <taxon>Sordariales</taxon>
        <taxon>Naviculisporaceae</taxon>
        <taxon>Rhypophila</taxon>
    </lineage>
</organism>
<comment type="caution">
    <text evidence="2">The sequence shown here is derived from an EMBL/GenBank/DDBJ whole genome shotgun (WGS) entry which is preliminary data.</text>
</comment>
<gene>
    <name evidence="2" type="ORF">QBC37DRAFT_458814</name>
</gene>
<accession>A0AAN6YF88</accession>
<feature type="compositionally biased region" description="Basic residues" evidence="1">
    <location>
        <begin position="110"/>
        <end position="119"/>
    </location>
</feature>
<feature type="region of interest" description="Disordered" evidence="1">
    <location>
        <begin position="144"/>
        <end position="194"/>
    </location>
</feature>
<evidence type="ECO:0000313" key="3">
    <source>
        <dbReference type="Proteomes" id="UP001301769"/>
    </source>
</evidence>
<reference evidence="2" key="2">
    <citation type="submission" date="2023-05" db="EMBL/GenBank/DDBJ databases">
        <authorList>
            <consortium name="Lawrence Berkeley National Laboratory"/>
            <person name="Steindorff A."/>
            <person name="Hensen N."/>
            <person name="Bonometti L."/>
            <person name="Westerberg I."/>
            <person name="Brannstrom I.O."/>
            <person name="Guillou S."/>
            <person name="Cros-Aarteil S."/>
            <person name="Calhoun S."/>
            <person name="Haridas S."/>
            <person name="Kuo A."/>
            <person name="Mondo S."/>
            <person name="Pangilinan J."/>
            <person name="Riley R."/>
            <person name="Labutti K."/>
            <person name="Andreopoulos B."/>
            <person name="Lipzen A."/>
            <person name="Chen C."/>
            <person name="Yanf M."/>
            <person name="Daum C."/>
            <person name="Ng V."/>
            <person name="Clum A."/>
            <person name="Ohm R."/>
            <person name="Martin F."/>
            <person name="Silar P."/>
            <person name="Natvig D."/>
            <person name="Lalanne C."/>
            <person name="Gautier V."/>
            <person name="Ament-Velasquez S.L."/>
            <person name="Kruys A."/>
            <person name="Hutchinson M.I."/>
            <person name="Powell A.J."/>
            <person name="Barry K."/>
            <person name="Miller A.N."/>
            <person name="Grigoriev I.V."/>
            <person name="Debuchy R."/>
            <person name="Gladieux P."/>
            <person name="Thoren M.H."/>
            <person name="Johannesson H."/>
        </authorList>
    </citation>
    <scope>NUCLEOTIDE SEQUENCE</scope>
    <source>
        <strain evidence="2">PSN293</strain>
    </source>
</reference>
<keyword evidence="3" id="KW-1185">Reference proteome</keyword>
<dbReference type="AlphaFoldDB" id="A0AAN6YF88"/>
<reference evidence="2" key="1">
    <citation type="journal article" date="2023" name="Mol. Phylogenet. Evol.">
        <title>Genome-scale phylogeny and comparative genomics of the fungal order Sordariales.</title>
        <authorList>
            <person name="Hensen N."/>
            <person name="Bonometti L."/>
            <person name="Westerberg I."/>
            <person name="Brannstrom I.O."/>
            <person name="Guillou S."/>
            <person name="Cros-Aarteil S."/>
            <person name="Calhoun S."/>
            <person name="Haridas S."/>
            <person name="Kuo A."/>
            <person name="Mondo S."/>
            <person name="Pangilinan J."/>
            <person name="Riley R."/>
            <person name="LaButti K."/>
            <person name="Andreopoulos B."/>
            <person name="Lipzen A."/>
            <person name="Chen C."/>
            <person name="Yan M."/>
            <person name="Daum C."/>
            <person name="Ng V."/>
            <person name="Clum A."/>
            <person name="Steindorff A."/>
            <person name="Ohm R.A."/>
            <person name="Martin F."/>
            <person name="Silar P."/>
            <person name="Natvig D.O."/>
            <person name="Lalanne C."/>
            <person name="Gautier V."/>
            <person name="Ament-Velasquez S.L."/>
            <person name="Kruys A."/>
            <person name="Hutchinson M.I."/>
            <person name="Powell A.J."/>
            <person name="Barry K."/>
            <person name="Miller A.N."/>
            <person name="Grigoriev I.V."/>
            <person name="Debuchy R."/>
            <person name="Gladieux P."/>
            <person name="Hiltunen Thoren M."/>
            <person name="Johannesson H."/>
        </authorList>
    </citation>
    <scope>NUCLEOTIDE SEQUENCE</scope>
    <source>
        <strain evidence="2">PSN293</strain>
    </source>
</reference>
<evidence type="ECO:0000256" key="1">
    <source>
        <dbReference type="SAM" id="MobiDB-lite"/>
    </source>
</evidence>
<feature type="compositionally biased region" description="Polar residues" evidence="1">
    <location>
        <begin position="44"/>
        <end position="53"/>
    </location>
</feature>
<feature type="compositionally biased region" description="Basic and acidic residues" evidence="1">
    <location>
        <begin position="163"/>
        <end position="174"/>
    </location>
</feature>
<name>A0AAN6YF88_9PEZI</name>
<dbReference type="Proteomes" id="UP001301769">
    <property type="component" value="Unassembled WGS sequence"/>
</dbReference>
<proteinExistence type="predicted"/>
<dbReference type="EMBL" id="MU858079">
    <property type="protein sequence ID" value="KAK4215537.1"/>
    <property type="molecule type" value="Genomic_DNA"/>
</dbReference>
<evidence type="ECO:0000313" key="2">
    <source>
        <dbReference type="EMBL" id="KAK4215537.1"/>
    </source>
</evidence>
<protein>
    <submittedName>
        <fullName evidence="2">Uncharacterized protein</fullName>
    </submittedName>
</protein>